<dbReference type="SUPFAM" id="SSF46785">
    <property type="entry name" value="Winged helix' DNA-binding domain"/>
    <property type="match status" value="1"/>
</dbReference>
<dbReference type="EMBL" id="JAJQKU010000003">
    <property type="protein sequence ID" value="MCD9097650.1"/>
    <property type="molecule type" value="Genomic_DNA"/>
</dbReference>
<proteinExistence type="predicted"/>
<dbReference type="Pfam" id="PF11625">
    <property type="entry name" value="DUF3253"/>
    <property type="match status" value="1"/>
</dbReference>
<evidence type="ECO:0000313" key="1">
    <source>
        <dbReference type="EMBL" id="MCD9097650.1"/>
    </source>
</evidence>
<dbReference type="Proteomes" id="UP001430360">
    <property type="component" value="Unassembled WGS sequence"/>
</dbReference>
<evidence type="ECO:0000313" key="2">
    <source>
        <dbReference type="Proteomes" id="UP001430360"/>
    </source>
</evidence>
<protein>
    <submittedName>
        <fullName evidence="1">DUF3253 domain-containing protein</fullName>
    </submittedName>
</protein>
<dbReference type="Gene3D" id="1.10.10.10">
    <property type="entry name" value="Winged helix-like DNA-binding domain superfamily/Winged helix DNA-binding domain"/>
    <property type="match status" value="1"/>
</dbReference>
<dbReference type="InterPro" id="IPR036388">
    <property type="entry name" value="WH-like_DNA-bd_sf"/>
</dbReference>
<reference evidence="1" key="1">
    <citation type="submission" date="2021-12" db="EMBL/GenBank/DDBJ databases">
        <authorList>
            <person name="Ulrich A."/>
        </authorList>
    </citation>
    <scope>NUCLEOTIDE SEQUENCE</scope>
    <source>
        <strain evidence="1">A1P009</strain>
    </source>
</reference>
<comment type="caution">
    <text evidence="1">The sequence shown here is derived from an EMBL/GenBank/DDBJ whole genome shotgun (WGS) entry which is preliminary data.</text>
</comment>
<sequence length="91" mass="9986">MTHDYARITTDIRALLDARAPDASICPSDVARRLYPEDAWRDAMPDVRRVACVLAGDGVICITQSDVVLDPEAPISGPIRLRRGPRWSNGA</sequence>
<keyword evidence="2" id="KW-1185">Reference proteome</keyword>
<dbReference type="RefSeq" id="WP_232136721.1">
    <property type="nucleotide sequence ID" value="NZ_JAJQKU010000003.1"/>
</dbReference>
<organism evidence="1 2">
    <name type="scientific">Luteimonas fraxinea</name>
    <dbReference type="NCBI Taxonomy" id="2901869"/>
    <lineage>
        <taxon>Bacteria</taxon>
        <taxon>Pseudomonadati</taxon>
        <taxon>Pseudomonadota</taxon>
        <taxon>Gammaproteobacteria</taxon>
        <taxon>Lysobacterales</taxon>
        <taxon>Lysobacteraceae</taxon>
        <taxon>Luteimonas</taxon>
    </lineage>
</organism>
<reference evidence="1" key="2">
    <citation type="journal article" date="2022" name="Syst. Appl. Microbiol.">
        <title>Physiological and genomic characterisation of Luteimonas fraxinea sp. nov., a bacterial species associated with trees tolerant to ash dieback.</title>
        <authorList>
            <person name="Ulrich K."/>
            <person name="Becker R."/>
            <person name="Behrendt U."/>
            <person name="Kube M."/>
            <person name="Schneck V."/>
            <person name="Ulrich A."/>
        </authorList>
    </citation>
    <scope>NUCLEOTIDE SEQUENCE</scope>
    <source>
        <strain evidence="1">A1P009</strain>
    </source>
</reference>
<dbReference type="InterPro" id="IPR036390">
    <property type="entry name" value="WH_DNA-bd_sf"/>
</dbReference>
<dbReference type="InterPro" id="IPR021660">
    <property type="entry name" value="DUF3253"/>
</dbReference>
<name>A0ABS8UDS7_9GAMM</name>
<accession>A0ABS8UDS7</accession>
<gene>
    <name evidence="1" type="ORF">LTT95_11940</name>
</gene>